<protein>
    <recommendedName>
        <fullName evidence="3">Transposase</fullName>
    </recommendedName>
</protein>
<organism evidence="1 2">
    <name type="scientific">Nostoc flagelliforme FACHB-838</name>
    <dbReference type="NCBI Taxonomy" id="2692904"/>
    <lineage>
        <taxon>Bacteria</taxon>
        <taxon>Bacillati</taxon>
        <taxon>Cyanobacteriota</taxon>
        <taxon>Cyanophyceae</taxon>
        <taxon>Nostocales</taxon>
        <taxon>Nostocaceae</taxon>
        <taxon>Nostoc</taxon>
    </lineage>
</organism>
<reference evidence="1 2" key="1">
    <citation type="journal article" date="2020" name="ISME J.">
        <title>Comparative genomics reveals insights into cyanobacterial evolution and habitat adaptation.</title>
        <authorList>
            <person name="Chen M.Y."/>
            <person name="Teng W.K."/>
            <person name="Zhao L."/>
            <person name="Hu C.X."/>
            <person name="Zhou Y.K."/>
            <person name="Han B.P."/>
            <person name="Song L.R."/>
            <person name="Shu W.S."/>
        </authorList>
    </citation>
    <scope>NUCLEOTIDE SEQUENCE [LARGE SCALE GENOMIC DNA]</scope>
    <source>
        <strain evidence="1 2">FACHB-838</strain>
    </source>
</reference>
<sequence>MEKIGEQKRKIRPDAVYYTEILLTASPEYFRPNCFCPFGRPVSANLTQLSCSADKCPPVNGRPKGQK</sequence>
<evidence type="ECO:0000313" key="1">
    <source>
        <dbReference type="EMBL" id="MBD2536533.1"/>
    </source>
</evidence>
<evidence type="ECO:0008006" key="3">
    <source>
        <dbReference type="Google" id="ProtNLM"/>
    </source>
</evidence>
<gene>
    <name evidence="1" type="ORF">H6G97_47590</name>
</gene>
<evidence type="ECO:0000313" key="2">
    <source>
        <dbReference type="Proteomes" id="UP000623440"/>
    </source>
</evidence>
<dbReference type="EMBL" id="JACJSI010000481">
    <property type="protein sequence ID" value="MBD2536533.1"/>
    <property type="molecule type" value="Genomic_DNA"/>
</dbReference>
<name>A0ABR8E7C1_9NOSO</name>
<proteinExistence type="predicted"/>
<keyword evidence="2" id="KW-1185">Reference proteome</keyword>
<accession>A0ABR8E7C1</accession>
<comment type="caution">
    <text evidence="1">The sequence shown here is derived from an EMBL/GenBank/DDBJ whole genome shotgun (WGS) entry which is preliminary data.</text>
</comment>
<dbReference type="RefSeq" id="WP_190947242.1">
    <property type="nucleotide sequence ID" value="NZ_JACJSI010000481.1"/>
</dbReference>
<dbReference type="Proteomes" id="UP000623440">
    <property type="component" value="Unassembled WGS sequence"/>
</dbReference>